<gene>
    <name evidence="10" type="ORF">GPL26_18185</name>
</gene>
<dbReference type="PROSITE" id="PS51106">
    <property type="entry name" value="PTS_EIIC_TYPE_4"/>
    <property type="match status" value="1"/>
</dbReference>
<comment type="caution">
    <text evidence="10">The sequence shown here is derived from an EMBL/GenBank/DDBJ whole genome shotgun (WGS) entry which is preliminary data.</text>
</comment>
<reference evidence="10" key="1">
    <citation type="journal article" date="2021" name="Gut Microbes">
        <title>A synthetic consortium of 100 gut commensals modulates the composition and function in a colon model of the microbiome of elderly subjects.</title>
        <authorList>
            <person name="Perez M."/>
            <person name="Ntemiri A."/>
            <person name="Tan H."/>
            <person name="Harris H.M.B."/>
            <person name="Roager H.M."/>
            <person name="Ribiere C."/>
            <person name="O'Toole P.W."/>
        </authorList>
    </citation>
    <scope>NUCLEOTIDE SEQUENCE</scope>
    <source>
        <strain evidence="10">MCC335</strain>
    </source>
</reference>
<evidence type="ECO:0000256" key="1">
    <source>
        <dbReference type="ARBA" id="ARBA00004651"/>
    </source>
</evidence>
<evidence type="ECO:0000313" key="10">
    <source>
        <dbReference type="EMBL" id="MBT9811549.1"/>
    </source>
</evidence>
<evidence type="ECO:0000256" key="4">
    <source>
        <dbReference type="ARBA" id="ARBA00022597"/>
    </source>
</evidence>
<evidence type="ECO:0000256" key="2">
    <source>
        <dbReference type="ARBA" id="ARBA00022448"/>
    </source>
</evidence>
<keyword evidence="3" id="KW-1003">Cell membrane</keyword>
<dbReference type="Proteomes" id="UP000708338">
    <property type="component" value="Unassembled WGS sequence"/>
</dbReference>
<feature type="transmembrane region" description="Helical" evidence="9">
    <location>
        <begin position="67"/>
        <end position="87"/>
    </location>
</feature>
<dbReference type="RefSeq" id="WP_007858003.1">
    <property type="nucleotide sequence ID" value="NZ_CABJDD010000004.1"/>
</dbReference>
<dbReference type="EMBL" id="WQPS01000029">
    <property type="protein sequence ID" value="MBT9811549.1"/>
    <property type="molecule type" value="Genomic_DNA"/>
</dbReference>
<comment type="subcellular location">
    <subcellularLocation>
        <location evidence="1">Cell membrane</location>
        <topology evidence="1">Multi-pass membrane protein</topology>
    </subcellularLocation>
</comment>
<protein>
    <recommendedName>
        <fullName evidence="12">PTS sugar transporter subunit IIC</fullName>
    </recommendedName>
</protein>
<dbReference type="InterPro" id="IPR004700">
    <property type="entry name" value="PTS_IIC_man"/>
</dbReference>
<keyword evidence="2" id="KW-0813">Transport</keyword>
<dbReference type="GO" id="GO:0009401">
    <property type="term" value="P:phosphoenolpyruvate-dependent sugar phosphotransferase system"/>
    <property type="evidence" value="ECO:0007669"/>
    <property type="project" value="UniProtKB-KW"/>
</dbReference>
<evidence type="ECO:0000256" key="5">
    <source>
        <dbReference type="ARBA" id="ARBA00022683"/>
    </source>
</evidence>
<dbReference type="PANTHER" id="PTHR32502:SF8">
    <property type="entry name" value="N-ACETYLGALACTOSAMINE PERMEASE IIC COMPONENT 1"/>
    <property type="match status" value="1"/>
</dbReference>
<name>A0AA41FHM5_9FIRM</name>
<sequence length="254" mass="27008">MTLFAAFILAMWVWLYRSGLFYSAFGLDRQPLVVGLVVGIVLGDVPAAMIAAVPLQLIYMGMQNTGGAIPTDTCIGSIIGISIALLTDTTPEAAVSIAVPVGIVGNQLMNLLYIANGTWIHRAENAVEHMNIGEVKRCATIYPMLTAFAIYVPVLTFVFFVGPDMASRILEIIPQAVINGLAAVGMVLPALGFALIVKTIGNKKLLPFFVGAYFFAVAMSKLGGINIALYAIIGAVICYVYVLLKNNAMTGEGE</sequence>
<dbReference type="Pfam" id="PF03609">
    <property type="entry name" value="EII-Sor"/>
    <property type="match status" value="1"/>
</dbReference>
<keyword evidence="8 9" id="KW-0472">Membrane</keyword>
<feature type="transmembrane region" description="Helical" evidence="9">
    <location>
        <begin position="93"/>
        <end position="115"/>
    </location>
</feature>
<evidence type="ECO:0000256" key="8">
    <source>
        <dbReference type="ARBA" id="ARBA00023136"/>
    </source>
</evidence>
<accession>A0AA41FHM5</accession>
<dbReference type="PANTHER" id="PTHR32502">
    <property type="entry name" value="N-ACETYLGALACTOSAMINE PERMEASE II COMPONENT-RELATED"/>
    <property type="match status" value="1"/>
</dbReference>
<keyword evidence="7 9" id="KW-1133">Transmembrane helix</keyword>
<evidence type="ECO:0008006" key="12">
    <source>
        <dbReference type="Google" id="ProtNLM"/>
    </source>
</evidence>
<evidence type="ECO:0000313" key="11">
    <source>
        <dbReference type="Proteomes" id="UP000708338"/>
    </source>
</evidence>
<evidence type="ECO:0000256" key="3">
    <source>
        <dbReference type="ARBA" id="ARBA00022475"/>
    </source>
</evidence>
<feature type="transmembrane region" description="Helical" evidence="9">
    <location>
        <begin position="227"/>
        <end position="244"/>
    </location>
</feature>
<keyword evidence="5" id="KW-0598">Phosphotransferase system</keyword>
<dbReference type="GO" id="GO:0005886">
    <property type="term" value="C:plasma membrane"/>
    <property type="evidence" value="ECO:0007669"/>
    <property type="project" value="UniProtKB-SubCell"/>
</dbReference>
<keyword evidence="6 9" id="KW-0812">Transmembrane</keyword>
<dbReference type="AlphaFoldDB" id="A0AA41FHM5"/>
<feature type="transmembrane region" description="Helical" evidence="9">
    <location>
        <begin position="172"/>
        <end position="197"/>
    </location>
</feature>
<evidence type="ECO:0000256" key="6">
    <source>
        <dbReference type="ARBA" id="ARBA00022692"/>
    </source>
</evidence>
<dbReference type="InterPro" id="IPR050303">
    <property type="entry name" value="GatZ_KbaZ_carbometab"/>
</dbReference>
<proteinExistence type="predicted"/>
<evidence type="ECO:0000256" key="7">
    <source>
        <dbReference type="ARBA" id="ARBA00022989"/>
    </source>
</evidence>
<evidence type="ECO:0000256" key="9">
    <source>
        <dbReference type="SAM" id="Phobius"/>
    </source>
</evidence>
<feature type="transmembrane region" description="Helical" evidence="9">
    <location>
        <begin position="139"/>
        <end position="160"/>
    </location>
</feature>
<organism evidence="10 11">
    <name type="scientific">Enterocloster citroniae</name>
    <dbReference type="NCBI Taxonomy" id="358743"/>
    <lineage>
        <taxon>Bacteria</taxon>
        <taxon>Bacillati</taxon>
        <taxon>Bacillota</taxon>
        <taxon>Clostridia</taxon>
        <taxon>Lachnospirales</taxon>
        <taxon>Lachnospiraceae</taxon>
        <taxon>Enterocloster</taxon>
    </lineage>
</organism>
<keyword evidence="4" id="KW-0762">Sugar transport</keyword>
<feature type="transmembrane region" description="Helical" evidence="9">
    <location>
        <begin position="33"/>
        <end position="55"/>
    </location>
</feature>